<keyword evidence="1" id="KW-0175">Coiled coil</keyword>
<evidence type="ECO:0000256" key="2">
    <source>
        <dbReference type="SAM" id="SignalP"/>
    </source>
</evidence>
<feature type="signal peptide" evidence="2">
    <location>
        <begin position="1"/>
        <end position="15"/>
    </location>
</feature>
<gene>
    <name evidence="3" type="ORF">GIX10_07315</name>
</gene>
<evidence type="ECO:0000313" key="4">
    <source>
        <dbReference type="Proteomes" id="UP000473854"/>
    </source>
</evidence>
<feature type="chain" id="PRO_5026700355" description="DUF4124 domain-containing protein" evidence="2">
    <location>
        <begin position="16"/>
        <end position="192"/>
    </location>
</feature>
<dbReference type="AlphaFoldDB" id="A0A6L6GFD6"/>
<name>A0A6L6GFD6_9GAMM</name>
<keyword evidence="2" id="KW-0732">Signal</keyword>
<proteinExistence type="predicted"/>
<accession>A0A6L6GFD6</accession>
<evidence type="ECO:0008006" key="5">
    <source>
        <dbReference type="Google" id="ProtNLM"/>
    </source>
</evidence>
<comment type="caution">
    <text evidence="3">The sequence shown here is derived from an EMBL/GenBank/DDBJ whole genome shotgun (WGS) entry which is preliminary data.</text>
</comment>
<protein>
    <recommendedName>
        <fullName evidence="5">DUF4124 domain-containing protein</fullName>
    </recommendedName>
</protein>
<feature type="coiled-coil region" evidence="1">
    <location>
        <begin position="107"/>
        <end position="141"/>
    </location>
</feature>
<evidence type="ECO:0000313" key="3">
    <source>
        <dbReference type="EMBL" id="MTD11241.1"/>
    </source>
</evidence>
<organism evidence="3 4">
    <name type="scientific">Acinetobacter faecalis</name>
    <dbReference type="NCBI Taxonomy" id="2665161"/>
    <lineage>
        <taxon>Bacteria</taxon>
        <taxon>Pseudomonadati</taxon>
        <taxon>Pseudomonadota</taxon>
        <taxon>Gammaproteobacteria</taxon>
        <taxon>Moraxellales</taxon>
        <taxon>Moraxellaceae</taxon>
        <taxon>Acinetobacter</taxon>
    </lineage>
</organism>
<reference evidence="3 4" key="1">
    <citation type="submission" date="2019-11" db="EMBL/GenBank/DDBJ databases">
        <authorList>
            <person name="An D."/>
        </authorList>
    </citation>
    <scope>NUCLEOTIDE SEQUENCE [LARGE SCALE GENOMIC DNA]</scope>
    <source>
        <strain evidence="3 4">YIM 103518</strain>
    </source>
</reference>
<dbReference type="EMBL" id="WLYL01000018">
    <property type="protein sequence ID" value="MTD11241.1"/>
    <property type="molecule type" value="Genomic_DNA"/>
</dbReference>
<evidence type="ECO:0000256" key="1">
    <source>
        <dbReference type="SAM" id="Coils"/>
    </source>
</evidence>
<sequence length="192" mass="22398">MLLMLLCLYPIVSYANNTTKATWYRYYDSRGIANISSTVTPAHIRHGYEALDKNMQVIKRNKAYSVEADLKQAPQREAQAKRLENDQKLKKAYNNSKVATQKRDIALKAIQKQIDFQQAQLKQLQTDRVQFKREEMEYTRKGKAVPENLKKSLSYNLSNLNSLKQNIQSLQVTYFNTQTEYDKIIARLKVIE</sequence>
<dbReference type="Proteomes" id="UP000473854">
    <property type="component" value="Unassembled WGS sequence"/>
</dbReference>